<evidence type="ECO:0000256" key="2">
    <source>
        <dbReference type="SAM" id="SignalP"/>
    </source>
</evidence>
<sequence length="632" mass="63394">MCGSRAEPSRSGVARRALALALALSGVASGAAAQVVGPPIRLTPPASLSESNPAPSVAAPVPSAPVLAAPPPNSAPNPPSMAVVPVVPRPAPVTTQALGPPDPDGAGLLSGADGLGGDPWRGISQADLLPLIAALPVNTPSPAAKALQRRLLLSAGSPALAPAGLQPAGPQPESSLSAPAARRFGALRVEALARLGDPRAASELADRLPGLLAADEAAARALTDAELLVGPMECAKAQARGQGFDDLYWRKLDLYCRARLGDRGGADLALAMLRERAGRADPFLPVAEALAGGPPPARGLLDATPIALASMRAARLPVPPDALSLTDPALLAAVATNPASDPMTRVSAGERAAASLFLDSRQLLDLYAQVPVRGDELSRAKEIASRDRSARSRALVQQAMAGTMEGTRRVGLAALAVDLVDPLWRAGPVGGAAASLLDTVLPTADAAGLAPAAVRLYCAAGRLDAAKRWLDLALRGRTADVAWLWPLAAVSGILPRGAESAGVAAWLDEALRGADAAARTRLVGQLVLLQAVGVAVPDSAWLAATDGAGPPGGVAGGADPALWQRLGDAATGGRIGETVAVGLLLLGEAGPAGASPLLVARVAANLRAVGLEPDARALAREAMAALATPTGS</sequence>
<feature type="compositionally biased region" description="Pro residues" evidence="1">
    <location>
        <begin position="68"/>
        <end position="79"/>
    </location>
</feature>
<feature type="chain" id="PRO_5019440247" description="Antifreeze protein" evidence="2">
    <location>
        <begin position="34"/>
        <end position="632"/>
    </location>
</feature>
<gene>
    <name evidence="3" type="ORF">D3877_09745</name>
</gene>
<comment type="caution">
    <text evidence="3">The sequence shown here is derived from an EMBL/GenBank/DDBJ whole genome shotgun (WGS) entry which is preliminary data.</text>
</comment>
<feature type="signal peptide" evidence="2">
    <location>
        <begin position="1"/>
        <end position="33"/>
    </location>
</feature>
<reference evidence="3 4" key="1">
    <citation type="submission" date="2018-09" db="EMBL/GenBank/DDBJ databases">
        <authorList>
            <person name="Zhu H."/>
        </authorList>
    </citation>
    <scope>NUCLEOTIDE SEQUENCE [LARGE SCALE GENOMIC DNA]</scope>
    <source>
        <strain evidence="3 4">K2W22B-5</strain>
    </source>
</reference>
<dbReference type="AlphaFoldDB" id="A0A418W415"/>
<dbReference type="OrthoDB" id="7294669at2"/>
<keyword evidence="4" id="KW-1185">Reference proteome</keyword>
<keyword evidence="2" id="KW-0732">Signal</keyword>
<proteinExistence type="predicted"/>
<organism evidence="3 4">
    <name type="scientific">Azospirillum cavernae</name>
    <dbReference type="NCBI Taxonomy" id="2320860"/>
    <lineage>
        <taxon>Bacteria</taxon>
        <taxon>Pseudomonadati</taxon>
        <taxon>Pseudomonadota</taxon>
        <taxon>Alphaproteobacteria</taxon>
        <taxon>Rhodospirillales</taxon>
        <taxon>Azospirillaceae</taxon>
        <taxon>Azospirillum</taxon>
    </lineage>
</organism>
<evidence type="ECO:0000313" key="4">
    <source>
        <dbReference type="Proteomes" id="UP000283458"/>
    </source>
</evidence>
<evidence type="ECO:0000313" key="3">
    <source>
        <dbReference type="EMBL" id="RJF84761.1"/>
    </source>
</evidence>
<accession>A0A418W415</accession>
<evidence type="ECO:0000256" key="1">
    <source>
        <dbReference type="SAM" id="MobiDB-lite"/>
    </source>
</evidence>
<name>A0A418W415_9PROT</name>
<dbReference type="Proteomes" id="UP000283458">
    <property type="component" value="Unassembled WGS sequence"/>
</dbReference>
<dbReference type="RefSeq" id="WP_119830398.1">
    <property type="nucleotide sequence ID" value="NZ_QYUL01000001.1"/>
</dbReference>
<evidence type="ECO:0008006" key="5">
    <source>
        <dbReference type="Google" id="ProtNLM"/>
    </source>
</evidence>
<dbReference type="EMBL" id="QYUL01000001">
    <property type="protein sequence ID" value="RJF84761.1"/>
    <property type="molecule type" value="Genomic_DNA"/>
</dbReference>
<feature type="region of interest" description="Disordered" evidence="1">
    <location>
        <begin position="36"/>
        <end position="113"/>
    </location>
</feature>
<protein>
    <recommendedName>
        <fullName evidence="5">Antifreeze protein</fullName>
    </recommendedName>
</protein>
<feature type="compositionally biased region" description="Low complexity" evidence="1">
    <location>
        <begin position="51"/>
        <end position="67"/>
    </location>
</feature>